<evidence type="ECO:0000256" key="3">
    <source>
        <dbReference type="ARBA" id="ARBA00022617"/>
    </source>
</evidence>
<evidence type="ECO:0000256" key="7">
    <source>
        <dbReference type="ARBA" id="ARBA00023033"/>
    </source>
</evidence>
<dbReference type="WBParaSite" id="Pan_g4397.t1">
    <property type="protein sequence ID" value="Pan_g4397.t1"/>
    <property type="gene ID" value="Pan_g4397"/>
</dbReference>
<dbReference type="SUPFAM" id="SSF53474">
    <property type="entry name" value="alpha/beta-Hydrolases"/>
    <property type="match status" value="1"/>
</dbReference>
<feature type="compositionally biased region" description="Polar residues" evidence="9">
    <location>
        <begin position="343"/>
        <end position="360"/>
    </location>
</feature>
<feature type="domain" description="Peptidase S9 prolyl oligopeptidase catalytic" evidence="10">
    <location>
        <begin position="635"/>
        <end position="781"/>
    </location>
</feature>
<dbReference type="PRINTS" id="PR00463">
    <property type="entry name" value="EP450I"/>
</dbReference>
<dbReference type="Gene3D" id="1.10.630.10">
    <property type="entry name" value="Cytochrome P450"/>
    <property type="match status" value="1"/>
</dbReference>
<feature type="region of interest" description="Disordered" evidence="9">
    <location>
        <begin position="244"/>
        <end position="406"/>
    </location>
</feature>
<evidence type="ECO:0000256" key="9">
    <source>
        <dbReference type="SAM" id="MobiDB-lite"/>
    </source>
</evidence>
<feature type="region of interest" description="Disordered" evidence="9">
    <location>
        <begin position="794"/>
        <end position="877"/>
    </location>
</feature>
<evidence type="ECO:0000256" key="4">
    <source>
        <dbReference type="ARBA" id="ARBA00022723"/>
    </source>
</evidence>
<proteinExistence type="inferred from homology"/>
<dbReference type="PROSITE" id="PS00086">
    <property type="entry name" value="CYTOCHROME_P450"/>
    <property type="match status" value="1"/>
</dbReference>
<name>A0A7E4VYV0_PANRE</name>
<dbReference type="InterPro" id="IPR017972">
    <property type="entry name" value="Cyt_P450_CS"/>
</dbReference>
<feature type="compositionally biased region" description="Polar residues" evidence="9">
    <location>
        <begin position="285"/>
        <end position="329"/>
    </location>
</feature>
<dbReference type="SUPFAM" id="SSF48264">
    <property type="entry name" value="Cytochrome P450"/>
    <property type="match status" value="1"/>
</dbReference>
<feature type="binding site" description="axial binding residue" evidence="8">
    <location>
        <position position="217"/>
    </location>
    <ligand>
        <name>heme</name>
        <dbReference type="ChEBI" id="CHEBI:30413"/>
    </ligand>
    <ligandPart>
        <name>Fe</name>
        <dbReference type="ChEBI" id="CHEBI:18248"/>
    </ligandPart>
</feature>
<accession>A0A7E4VYV0</accession>
<feature type="compositionally biased region" description="Pro residues" evidence="9">
    <location>
        <begin position="367"/>
        <end position="378"/>
    </location>
</feature>
<dbReference type="GO" id="GO:0020037">
    <property type="term" value="F:heme binding"/>
    <property type="evidence" value="ECO:0007669"/>
    <property type="project" value="InterPro"/>
</dbReference>
<dbReference type="Pfam" id="PF00326">
    <property type="entry name" value="Peptidase_S9"/>
    <property type="match status" value="1"/>
</dbReference>
<dbReference type="GO" id="GO:0004497">
    <property type="term" value="F:monooxygenase activity"/>
    <property type="evidence" value="ECO:0007669"/>
    <property type="project" value="UniProtKB-KW"/>
</dbReference>
<evidence type="ECO:0000256" key="5">
    <source>
        <dbReference type="ARBA" id="ARBA00023002"/>
    </source>
</evidence>
<dbReference type="AlphaFoldDB" id="A0A7E4VYV0"/>
<dbReference type="PRINTS" id="PR00385">
    <property type="entry name" value="P450"/>
</dbReference>
<organism evidence="11 12">
    <name type="scientific">Panagrellus redivivus</name>
    <name type="common">Microworm</name>
    <dbReference type="NCBI Taxonomy" id="6233"/>
    <lineage>
        <taxon>Eukaryota</taxon>
        <taxon>Metazoa</taxon>
        <taxon>Ecdysozoa</taxon>
        <taxon>Nematoda</taxon>
        <taxon>Chromadorea</taxon>
        <taxon>Rhabditida</taxon>
        <taxon>Tylenchina</taxon>
        <taxon>Panagrolaimomorpha</taxon>
        <taxon>Panagrolaimoidea</taxon>
        <taxon>Panagrolaimidae</taxon>
        <taxon>Panagrellus</taxon>
    </lineage>
</organism>
<sequence length="877" mass="98849">MSTVSEIVDHRMKNPEAGKSKVDALQLMINAIESDKVVEASKISKINAEFVSENVQNAKFSKNKVTKKKIVAQMTLFLLAGYETTATTLQFALYCLTHYPEIQEKARAEVETVIGDKETLDFDDISRLVYVKQVIYETLRMFAPAPRVTRTSTRHIRINDIDFEPGVAFSAQVWYVHYDENNYPEPEKFDPERFLPEVKAERDPGAFLAFGGGPRTCIGMRFAEFEMLMTLAHLLRRFRSSEIGATPMSRGSKERKESSKERKTSRSKSKELKEKNSNERANDSRLASTQEETIEAANNETPPSIVPQITQTSVTIQSSDATQQSSVQLESPIVNTPIPLTGQDATQKSESLESCTTSSYPEVLPQSPTPNAPPPPPPEQRRRILPRANPFSGGGEQRQHRRGCFERNRKTLRRHAGPVIPKYRHKDFLKAVDAHRDTRNVIDCVCEPERFPVIRSCKFYIQQAFRQCSSCFYTICCPPCPKQCLAKIAFWPPNRGYFFVHYNKRLPWSQALVQKHKIAKGNRRITIEENYSIGLEHNCCDRIDGLSVFVIENAFHQFIAGFVARPRRGLKSNIWIIYSHPNGSDLSDLMTLMPSPVQVSDFLNCNVVAYDYPGYGLSSGKPFEDGFYATIDAVIAYVHTDLKVPMDHIVLWGYSIGTVCSVHAAMTHDVAGVVLFAPVASIVRTMKANTCFDNRSRRIHTRTGRFDSFATIDMITRVKVPILIAHGELDTLIPITHGQALVERARKTNPAVYSLWVPYVGHNNIPNSSDLWRRVKHFIDTEIRNAAQLHVEEPMSIRREKRRRRKTKRSRDTRRRRTSEQHSNAPKSPKAKPKTIKTADASPAAASPSSPARTVVPATSPTPSSIATTQKGAVSSK</sequence>
<keyword evidence="5" id="KW-0560">Oxidoreductase</keyword>
<feature type="compositionally biased region" description="Basic and acidic residues" evidence="9">
    <location>
        <begin position="251"/>
        <end position="283"/>
    </location>
</feature>
<dbReference type="InterPro" id="IPR002401">
    <property type="entry name" value="Cyt_P450_E_grp-I"/>
</dbReference>
<keyword evidence="4 8" id="KW-0479">Metal-binding</keyword>
<protein>
    <submittedName>
        <fullName evidence="12">Peptidase_S9 domain-containing protein</fullName>
    </submittedName>
</protein>
<dbReference type="InterPro" id="IPR029058">
    <property type="entry name" value="AB_hydrolase_fold"/>
</dbReference>
<dbReference type="Pfam" id="PF00067">
    <property type="entry name" value="p450"/>
    <property type="match status" value="1"/>
</dbReference>
<dbReference type="GO" id="GO:0016705">
    <property type="term" value="F:oxidoreductase activity, acting on paired donors, with incorporation or reduction of molecular oxygen"/>
    <property type="evidence" value="ECO:0007669"/>
    <property type="project" value="InterPro"/>
</dbReference>
<evidence type="ECO:0000259" key="10">
    <source>
        <dbReference type="Pfam" id="PF00326"/>
    </source>
</evidence>
<evidence type="ECO:0000256" key="8">
    <source>
        <dbReference type="PIRSR" id="PIRSR602401-1"/>
    </source>
</evidence>
<keyword evidence="3 8" id="KW-0349">Heme</keyword>
<dbReference type="InterPro" id="IPR001375">
    <property type="entry name" value="Peptidase_S9_cat"/>
</dbReference>
<evidence type="ECO:0000256" key="6">
    <source>
        <dbReference type="ARBA" id="ARBA00023004"/>
    </source>
</evidence>
<keyword evidence="7" id="KW-0503">Monooxygenase</keyword>
<dbReference type="GO" id="GO:0005506">
    <property type="term" value="F:iron ion binding"/>
    <property type="evidence" value="ECO:0007669"/>
    <property type="project" value="InterPro"/>
</dbReference>
<dbReference type="PANTHER" id="PTHR24292">
    <property type="entry name" value="CYTOCHROME P450"/>
    <property type="match status" value="1"/>
</dbReference>
<comment type="cofactor">
    <cofactor evidence="1 8">
        <name>heme</name>
        <dbReference type="ChEBI" id="CHEBI:30413"/>
    </cofactor>
</comment>
<reference evidence="12" key="2">
    <citation type="submission" date="2020-10" db="UniProtKB">
        <authorList>
            <consortium name="WormBaseParasite"/>
        </authorList>
    </citation>
    <scope>IDENTIFICATION</scope>
</reference>
<reference evidence="11" key="1">
    <citation type="journal article" date="2013" name="Genetics">
        <title>The draft genome and transcriptome of Panagrellus redivivus are shaped by the harsh demands of a free-living lifestyle.</title>
        <authorList>
            <person name="Srinivasan J."/>
            <person name="Dillman A.R."/>
            <person name="Macchietto M.G."/>
            <person name="Heikkinen L."/>
            <person name="Lakso M."/>
            <person name="Fracchia K.M."/>
            <person name="Antoshechkin I."/>
            <person name="Mortazavi A."/>
            <person name="Wong G."/>
            <person name="Sternberg P.W."/>
        </authorList>
    </citation>
    <scope>NUCLEOTIDE SEQUENCE [LARGE SCALE GENOMIC DNA]</scope>
    <source>
        <strain evidence="11">MT8872</strain>
    </source>
</reference>
<evidence type="ECO:0000256" key="2">
    <source>
        <dbReference type="ARBA" id="ARBA00010617"/>
    </source>
</evidence>
<evidence type="ECO:0000313" key="12">
    <source>
        <dbReference type="WBParaSite" id="Pan_g4397.t1"/>
    </source>
</evidence>
<feature type="compositionally biased region" description="Basic residues" evidence="9">
    <location>
        <begin position="799"/>
        <end position="817"/>
    </location>
</feature>
<dbReference type="InterPro" id="IPR050476">
    <property type="entry name" value="Insect_CytP450_Detox"/>
</dbReference>
<evidence type="ECO:0000313" key="11">
    <source>
        <dbReference type="Proteomes" id="UP000492821"/>
    </source>
</evidence>
<evidence type="ECO:0000256" key="1">
    <source>
        <dbReference type="ARBA" id="ARBA00001971"/>
    </source>
</evidence>
<comment type="similarity">
    <text evidence="2">Belongs to the cytochrome P450 family.</text>
</comment>
<feature type="compositionally biased region" description="Low complexity" evidence="9">
    <location>
        <begin position="836"/>
        <end position="869"/>
    </location>
</feature>
<keyword evidence="6 8" id="KW-0408">Iron</keyword>
<dbReference type="Gene3D" id="3.40.50.1820">
    <property type="entry name" value="alpha/beta hydrolase"/>
    <property type="match status" value="1"/>
</dbReference>
<dbReference type="PANTHER" id="PTHR24292:SF54">
    <property type="entry name" value="CYP9F3-RELATED"/>
    <property type="match status" value="1"/>
</dbReference>
<dbReference type="InterPro" id="IPR001128">
    <property type="entry name" value="Cyt_P450"/>
</dbReference>
<dbReference type="GO" id="GO:0006508">
    <property type="term" value="P:proteolysis"/>
    <property type="evidence" value="ECO:0007669"/>
    <property type="project" value="InterPro"/>
</dbReference>
<dbReference type="Proteomes" id="UP000492821">
    <property type="component" value="Unassembled WGS sequence"/>
</dbReference>
<keyword evidence="11" id="KW-1185">Reference proteome</keyword>
<dbReference type="GO" id="GO:0008236">
    <property type="term" value="F:serine-type peptidase activity"/>
    <property type="evidence" value="ECO:0007669"/>
    <property type="project" value="InterPro"/>
</dbReference>
<dbReference type="InterPro" id="IPR036396">
    <property type="entry name" value="Cyt_P450_sf"/>
</dbReference>